<keyword evidence="1" id="KW-0175">Coiled coil</keyword>
<proteinExistence type="predicted"/>
<evidence type="ECO:0000256" key="2">
    <source>
        <dbReference type="SAM" id="MobiDB-lite"/>
    </source>
</evidence>
<feature type="compositionally biased region" description="Low complexity" evidence="2">
    <location>
        <begin position="562"/>
        <end position="576"/>
    </location>
</feature>
<dbReference type="Proteomes" id="UP000663874">
    <property type="component" value="Unassembled WGS sequence"/>
</dbReference>
<protein>
    <submittedName>
        <fullName evidence="3">Uncharacterized protein</fullName>
    </submittedName>
</protein>
<sequence length="798" mass="93428">MTVNNDNQQAERILQLELLIEQEKKQQLLIEKEKEEIIQQGKIKQLELQLLIEKEKTKQKEKDGRINQMTLQHGSFSSTSYEDYTTLRNYLDFYDRCVDGNIHSFDIISLFNNNNYSNDNMINYIKNYFKRFVPCSEITEAQIQNTYNTVIINLLKNFKDSTSLQYLATTNQNYLDNCDIDCTFIFKNVNIDKDNQNQCLKDFVVCLGELKSPTFSIDQTLCIGQLLQYMTTLLKIQNREKIYGFLTNFQYMTYYYVEKHQFPNSYTYYKSQHIKMFNYSCKISSINTTTTEQITNIDFNENGWKLFTKFLTMNSDFYQYTALYINPSIDLLGQRYNIKKKLGNRLSSMVYLLKKNENNYSNDDLQCLVMKICTRSLYLHLFKNEFEIIKQLKQLNKLHQKKKKYFIDITLTKKLNNSRRHDDETIFPSEKLIEDMRDALDYAFATAFYKNCLLDLTTHRSDVEYALNTIYQEHYEDIDLTPFLKAMCSHLSNNEQKSLESDTLCEPTTKHINSYLNEKFLEIIHKYFHRVSPDSEYFYFCTDEERFRQSRNSNEIEDHLKNNNNSNNINNNNNNNELQSTSGPYKFDETNGYDHESDNDDDRDSNGTVHIHDHDDDVDDDDPELQSETNRRRSDESASSLSNRSRELGVRGEILPLFIFFDCRLVTKDYDYNTPVKTIPLCISNLVPNGNETKLDYDSARVSFGLICLTFGREDVDSQGASIGGITTNTPTFNNLFMSAKRYQELNAIEAIDNTSTCTGTTMGGELNKHPLDKLRLSDAQRRAISSCRRETSELSID</sequence>
<dbReference type="PANTHER" id="PTHR14918">
    <property type="entry name" value="KICSTOR COMPLEX PROTEIN SZT2"/>
    <property type="match status" value="1"/>
</dbReference>
<dbReference type="GO" id="GO:0005777">
    <property type="term" value="C:peroxisome"/>
    <property type="evidence" value="ECO:0007669"/>
    <property type="project" value="InterPro"/>
</dbReference>
<feature type="coiled-coil region" evidence="1">
    <location>
        <begin position="16"/>
        <end position="63"/>
    </location>
</feature>
<comment type="caution">
    <text evidence="3">The sequence shown here is derived from an EMBL/GenBank/DDBJ whole genome shotgun (WGS) entry which is preliminary data.</text>
</comment>
<evidence type="ECO:0000313" key="3">
    <source>
        <dbReference type="EMBL" id="CAF4172515.1"/>
    </source>
</evidence>
<feature type="compositionally biased region" description="Basic and acidic residues" evidence="2">
    <location>
        <begin position="586"/>
        <end position="596"/>
    </location>
</feature>
<feature type="region of interest" description="Disordered" evidence="2">
    <location>
        <begin position="557"/>
        <end position="645"/>
    </location>
</feature>
<dbReference type="InterPro" id="IPR033228">
    <property type="entry name" value="SZT2"/>
</dbReference>
<gene>
    <name evidence="3" type="ORF">FNK824_LOCUS34767</name>
</gene>
<reference evidence="3" key="1">
    <citation type="submission" date="2021-02" db="EMBL/GenBank/DDBJ databases">
        <authorList>
            <person name="Nowell W R."/>
        </authorList>
    </citation>
    <scope>NUCLEOTIDE SEQUENCE</scope>
</reference>
<feature type="compositionally biased region" description="Acidic residues" evidence="2">
    <location>
        <begin position="616"/>
        <end position="625"/>
    </location>
</feature>
<dbReference type="AlphaFoldDB" id="A0A819ZL17"/>
<dbReference type="EMBL" id="CAJOBE010013999">
    <property type="protein sequence ID" value="CAF4172515.1"/>
    <property type="molecule type" value="Genomic_DNA"/>
</dbReference>
<dbReference type="PANTHER" id="PTHR14918:SF3">
    <property type="entry name" value="KICSTOR COMPLEX PROTEIN SZT2"/>
    <property type="match status" value="1"/>
</dbReference>
<name>A0A819ZL17_9BILA</name>
<evidence type="ECO:0000313" key="4">
    <source>
        <dbReference type="Proteomes" id="UP000663874"/>
    </source>
</evidence>
<accession>A0A819ZL17</accession>
<evidence type="ECO:0000256" key="1">
    <source>
        <dbReference type="SAM" id="Coils"/>
    </source>
</evidence>
<organism evidence="3 4">
    <name type="scientific">Rotaria sordida</name>
    <dbReference type="NCBI Taxonomy" id="392033"/>
    <lineage>
        <taxon>Eukaryota</taxon>
        <taxon>Metazoa</taxon>
        <taxon>Spiralia</taxon>
        <taxon>Gnathifera</taxon>
        <taxon>Rotifera</taxon>
        <taxon>Eurotatoria</taxon>
        <taxon>Bdelloidea</taxon>
        <taxon>Philodinida</taxon>
        <taxon>Philodinidae</taxon>
        <taxon>Rotaria</taxon>
    </lineage>
</organism>